<evidence type="ECO:0000256" key="3">
    <source>
        <dbReference type="SAM" id="SignalP"/>
    </source>
</evidence>
<dbReference type="InterPro" id="IPR007999">
    <property type="entry name" value="DUF745"/>
</dbReference>
<dbReference type="PANTHER" id="PTHR37161:SF2">
    <property type="entry name" value="AT11648P-RELATED"/>
    <property type="match status" value="1"/>
</dbReference>
<feature type="compositionally biased region" description="Basic residues" evidence="2">
    <location>
        <begin position="284"/>
        <end position="294"/>
    </location>
</feature>
<proteinExistence type="predicted"/>
<feature type="chain" id="PRO_5035934675" evidence="3">
    <location>
        <begin position="17"/>
        <end position="324"/>
    </location>
</feature>
<dbReference type="EMBL" id="CAJHNJ030000155">
    <property type="protein sequence ID" value="CAG9136719.1"/>
    <property type="molecule type" value="Genomic_DNA"/>
</dbReference>
<dbReference type="Proteomes" id="UP000653454">
    <property type="component" value="Unassembled WGS sequence"/>
</dbReference>
<feature type="region of interest" description="Disordered" evidence="2">
    <location>
        <begin position="277"/>
        <end position="297"/>
    </location>
</feature>
<accession>A0A8S4G996</accession>
<organism evidence="4 5">
    <name type="scientific">Plutella xylostella</name>
    <name type="common">Diamondback moth</name>
    <name type="synonym">Plutella maculipennis</name>
    <dbReference type="NCBI Taxonomy" id="51655"/>
    <lineage>
        <taxon>Eukaryota</taxon>
        <taxon>Metazoa</taxon>
        <taxon>Ecdysozoa</taxon>
        <taxon>Arthropoda</taxon>
        <taxon>Hexapoda</taxon>
        <taxon>Insecta</taxon>
        <taxon>Pterygota</taxon>
        <taxon>Neoptera</taxon>
        <taxon>Endopterygota</taxon>
        <taxon>Lepidoptera</taxon>
        <taxon>Glossata</taxon>
        <taxon>Ditrysia</taxon>
        <taxon>Yponomeutoidea</taxon>
        <taxon>Plutellidae</taxon>
        <taxon>Plutella</taxon>
    </lineage>
</organism>
<name>A0A8S4G996_PLUXY</name>
<evidence type="ECO:0000313" key="5">
    <source>
        <dbReference type="Proteomes" id="UP000653454"/>
    </source>
</evidence>
<keyword evidence="1" id="KW-0175">Coiled coil</keyword>
<comment type="caution">
    <text evidence="4">The sequence shown here is derived from an EMBL/GenBank/DDBJ whole genome shotgun (WGS) entry which is preliminary data.</text>
</comment>
<evidence type="ECO:0000313" key="4">
    <source>
        <dbReference type="EMBL" id="CAG9136719.1"/>
    </source>
</evidence>
<keyword evidence="3" id="KW-0732">Signal</keyword>
<feature type="coiled-coil region" evidence="1">
    <location>
        <begin position="62"/>
        <end position="131"/>
    </location>
</feature>
<feature type="region of interest" description="Disordered" evidence="2">
    <location>
        <begin position="229"/>
        <end position="251"/>
    </location>
</feature>
<gene>
    <name evidence="4" type="ORF">PLXY2_LOCUS14972</name>
</gene>
<dbReference type="AlphaFoldDB" id="A0A8S4G996"/>
<feature type="signal peptide" evidence="3">
    <location>
        <begin position="1"/>
        <end position="16"/>
    </location>
</feature>
<evidence type="ECO:0000256" key="1">
    <source>
        <dbReference type="SAM" id="Coils"/>
    </source>
</evidence>
<sequence length="324" mass="36087">MKVFVCLLLTVVSVWGFPELRSEGSQPLQLSARTLQTLEPLKQKPVQRDCNKGKCASSIAQKAAAEAKAAQAAQNAAGAQAAHMVKTQLAEKALQAAKAAEAALAGKQAVVEQLQQEVKEAEAVVNENSQSSHSQEATISAAVVAAQQATALRKITCQATQFAIRLEKQTHCLLGKIRQGQKNGHTQDARARLAQLQHKLRCACADYMATKQAAHAACEAARAACSNARRKKSLKRRSADLRKKKMQKKRMGLISERNVRKRDSLQRRKNKHQKIVNVISGNGRKNKSLRRRRRSVDLNKKEVKEEMMNLILRNYHLRQRRKRI</sequence>
<dbReference type="PANTHER" id="PTHR37161">
    <property type="entry name" value="HDC10475"/>
    <property type="match status" value="1"/>
</dbReference>
<protein>
    <submittedName>
        <fullName evidence="4">(diamondback moth) hypothetical protein</fullName>
    </submittedName>
</protein>
<dbReference type="Pfam" id="PF05335">
    <property type="entry name" value="DUF745"/>
    <property type="match status" value="1"/>
</dbReference>
<keyword evidence="5" id="KW-1185">Reference proteome</keyword>
<reference evidence="4" key="1">
    <citation type="submission" date="2020-11" db="EMBL/GenBank/DDBJ databases">
        <authorList>
            <person name="Whiteford S."/>
        </authorList>
    </citation>
    <scope>NUCLEOTIDE SEQUENCE</scope>
</reference>
<evidence type="ECO:0000256" key="2">
    <source>
        <dbReference type="SAM" id="MobiDB-lite"/>
    </source>
</evidence>